<dbReference type="EMBL" id="SJST01000002">
    <property type="protein sequence ID" value="TCD15272.1"/>
    <property type="molecule type" value="Genomic_DNA"/>
</dbReference>
<keyword evidence="7" id="KW-1185">Reference proteome</keyword>
<dbReference type="Gene3D" id="1.20.1280.290">
    <property type="match status" value="1"/>
</dbReference>
<keyword evidence="3 5" id="KW-1133">Transmembrane helix</keyword>
<comment type="caution">
    <text evidence="6">The sequence shown here is derived from an EMBL/GenBank/DDBJ whole genome shotgun (WGS) entry which is preliminary data.</text>
</comment>
<accession>A0A4R0PCS6</accession>
<dbReference type="GO" id="GO:0016020">
    <property type="term" value="C:membrane"/>
    <property type="evidence" value="ECO:0007669"/>
    <property type="project" value="UniProtKB-SubCell"/>
</dbReference>
<evidence type="ECO:0000256" key="5">
    <source>
        <dbReference type="SAM" id="Phobius"/>
    </source>
</evidence>
<feature type="transmembrane region" description="Helical" evidence="5">
    <location>
        <begin position="61"/>
        <end position="81"/>
    </location>
</feature>
<evidence type="ECO:0000256" key="4">
    <source>
        <dbReference type="ARBA" id="ARBA00023136"/>
    </source>
</evidence>
<reference evidence="6 7" key="1">
    <citation type="journal article" date="2015" name="Antonie Van Leeuwenhoek">
        <title>Oricola cellulosilytica gen. nov., sp. nov., a cellulose-degrading bacterium of the family Phyllobacteriaceae isolated from surface seashore water, and emended descriptions of Mesorhizobium loti and Phyllobacterium myrsinacearum.</title>
        <authorList>
            <person name="Hameed A."/>
            <person name="Shahina M."/>
            <person name="Lai W.A."/>
            <person name="Lin S.Y."/>
            <person name="Young L.S."/>
            <person name="Liu Y.C."/>
            <person name="Hsu Y.H."/>
            <person name="Young C.C."/>
        </authorList>
    </citation>
    <scope>NUCLEOTIDE SEQUENCE [LARGE SCALE GENOMIC DNA]</scope>
    <source>
        <strain evidence="6 7">KCTC 52183</strain>
    </source>
</reference>
<proteinExistence type="predicted"/>
<sequence length="86" mass="9229">MPDWLVTAIGVVAGIIGTLCFMPQLIKTLSTRETRDLSLGSNVMLLATILLWLVYALNIGAWPMVASNVIGAVIVGVIVLCKLRYG</sequence>
<gene>
    <name evidence="6" type="ORF">E0D97_06975</name>
</gene>
<evidence type="ECO:0000313" key="7">
    <source>
        <dbReference type="Proteomes" id="UP000291301"/>
    </source>
</evidence>
<dbReference type="RefSeq" id="WP_131567209.1">
    <property type="nucleotide sequence ID" value="NZ_JAINFK010000004.1"/>
</dbReference>
<organism evidence="6 7">
    <name type="scientific">Oricola cellulosilytica</name>
    <dbReference type="NCBI Taxonomy" id="1429082"/>
    <lineage>
        <taxon>Bacteria</taxon>
        <taxon>Pseudomonadati</taxon>
        <taxon>Pseudomonadota</taxon>
        <taxon>Alphaproteobacteria</taxon>
        <taxon>Hyphomicrobiales</taxon>
        <taxon>Ahrensiaceae</taxon>
        <taxon>Oricola</taxon>
    </lineage>
</organism>
<dbReference type="InterPro" id="IPR006603">
    <property type="entry name" value="PQ-loop_rpt"/>
</dbReference>
<evidence type="ECO:0000256" key="1">
    <source>
        <dbReference type="ARBA" id="ARBA00004141"/>
    </source>
</evidence>
<evidence type="ECO:0000256" key="2">
    <source>
        <dbReference type="ARBA" id="ARBA00022692"/>
    </source>
</evidence>
<dbReference type="OrthoDB" id="9814012at2"/>
<feature type="transmembrane region" description="Helical" evidence="5">
    <location>
        <begin position="6"/>
        <end position="25"/>
    </location>
</feature>
<evidence type="ECO:0008006" key="8">
    <source>
        <dbReference type="Google" id="ProtNLM"/>
    </source>
</evidence>
<keyword evidence="4 5" id="KW-0472">Membrane</keyword>
<dbReference type="Pfam" id="PF04193">
    <property type="entry name" value="PQ-loop"/>
    <property type="match status" value="1"/>
</dbReference>
<evidence type="ECO:0000313" key="6">
    <source>
        <dbReference type="EMBL" id="TCD15272.1"/>
    </source>
</evidence>
<comment type="subcellular location">
    <subcellularLocation>
        <location evidence="1">Membrane</location>
        <topology evidence="1">Multi-pass membrane protein</topology>
    </subcellularLocation>
</comment>
<evidence type="ECO:0000256" key="3">
    <source>
        <dbReference type="ARBA" id="ARBA00022989"/>
    </source>
</evidence>
<dbReference type="AlphaFoldDB" id="A0A4R0PCS6"/>
<name>A0A4R0PCS6_9HYPH</name>
<dbReference type="Proteomes" id="UP000291301">
    <property type="component" value="Unassembled WGS sequence"/>
</dbReference>
<feature type="transmembrane region" description="Helical" evidence="5">
    <location>
        <begin position="37"/>
        <end position="55"/>
    </location>
</feature>
<keyword evidence="2 5" id="KW-0812">Transmembrane</keyword>
<protein>
    <recommendedName>
        <fullName evidence="8">PQ-loop repeat-containing protein</fullName>
    </recommendedName>
</protein>